<name>A0A6C0DM60_9ZZZZ</name>
<sequence length="34" mass="4357">MRIINKNISLLLFIILISLNKLRYVKRRRYYLYR</sequence>
<dbReference type="EMBL" id="MN739643">
    <property type="protein sequence ID" value="QHT17571.1"/>
    <property type="molecule type" value="Genomic_DNA"/>
</dbReference>
<protein>
    <submittedName>
        <fullName evidence="1">Uncharacterized protein</fullName>
    </submittedName>
</protein>
<organism evidence="1">
    <name type="scientific">viral metagenome</name>
    <dbReference type="NCBI Taxonomy" id="1070528"/>
    <lineage>
        <taxon>unclassified sequences</taxon>
        <taxon>metagenomes</taxon>
        <taxon>organismal metagenomes</taxon>
    </lineage>
</organism>
<dbReference type="AlphaFoldDB" id="A0A6C0DM60"/>
<reference evidence="1" key="1">
    <citation type="journal article" date="2020" name="Nature">
        <title>Giant virus diversity and host interactions through global metagenomics.</title>
        <authorList>
            <person name="Schulz F."/>
            <person name="Roux S."/>
            <person name="Paez-Espino D."/>
            <person name="Jungbluth S."/>
            <person name="Walsh D.A."/>
            <person name="Denef V.J."/>
            <person name="McMahon K.D."/>
            <person name="Konstantinidis K.T."/>
            <person name="Eloe-Fadrosh E.A."/>
            <person name="Kyrpides N.C."/>
            <person name="Woyke T."/>
        </authorList>
    </citation>
    <scope>NUCLEOTIDE SEQUENCE</scope>
    <source>
        <strain evidence="1">GVMAG-M-3300023174-30</strain>
    </source>
</reference>
<accession>A0A6C0DM60</accession>
<proteinExistence type="predicted"/>
<evidence type="ECO:0000313" key="1">
    <source>
        <dbReference type="EMBL" id="QHT17571.1"/>
    </source>
</evidence>